<keyword evidence="1" id="KW-1133">Transmembrane helix</keyword>
<feature type="transmembrane region" description="Helical" evidence="1">
    <location>
        <begin position="85"/>
        <end position="108"/>
    </location>
</feature>
<feature type="transmembrane region" description="Helical" evidence="1">
    <location>
        <begin position="12"/>
        <end position="33"/>
    </location>
</feature>
<keyword evidence="1" id="KW-0812">Transmembrane</keyword>
<accession>A0A0K9PSS2</accession>
<dbReference type="PANTHER" id="PTHR33306">
    <property type="entry name" value="EXPRESSED PROTEIN-RELATED-RELATED"/>
    <property type="match status" value="1"/>
</dbReference>
<dbReference type="EMBL" id="LFYR01000680">
    <property type="protein sequence ID" value="KMZ71280.1"/>
    <property type="molecule type" value="Genomic_DNA"/>
</dbReference>
<name>A0A0K9PSS2_ZOSMR</name>
<dbReference type="PANTHER" id="PTHR33306:SF1">
    <property type="entry name" value="EXPRESSED PROTEIN"/>
    <property type="match status" value="1"/>
</dbReference>
<protein>
    <submittedName>
        <fullName evidence="2">Uncharacterized protein</fullName>
    </submittedName>
</protein>
<dbReference type="AlphaFoldDB" id="A0A0K9PSS2"/>
<dbReference type="Proteomes" id="UP000036987">
    <property type="component" value="Unassembled WGS sequence"/>
</dbReference>
<reference evidence="3" key="1">
    <citation type="journal article" date="2016" name="Nature">
        <title>The genome of the seagrass Zostera marina reveals angiosperm adaptation to the sea.</title>
        <authorList>
            <person name="Olsen J.L."/>
            <person name="Rouze P."/>
            <person name="Verhelst B."/>
            <person name="Lin Y.-C."/>
            <person name="Bayer T."/>
            <person name="Collen J."/>
            <person name="Dattolo E."/>
            <person name="De Paoli E."/>
            <person name="Dittami S."/>
            <person name="Maumus F."/>
            <person name="Michel G."/>
            <person name="Kersting A."/>
            <person name="Lauritano C."/>
            <person name="Lohaus R."/>
            <person name="Toepel M."/>
            <person name="Tonon T."/>
            <person name="Vanneste K."/>
            <person name="Amirebrahimi M."/>
            <person name="Brakel J."/>
            <person name="Bostroem C."/>
            <person name="Chovatia M."/>
            <person name="Grimwood J."/>
            <person name="Jenkins J.W."/>
            <person name="Jueterbock A."/>
            <person name="Mraz A."/>
            <person name="Stam W.T."/>
            <person name="Tice H."/>
            <person name="Bornberg-Bauer E."/>
            <person name="Green P.J."/>
            <person name="Pearson G.A."/>
            <person name="Procaccini G."/>
            <person name="Duarte C.M."/>
            <person name="Schmutz J."/>
            <person name="Reusch T.B.H."/>
            <person name="Van de Peer Y."/>
        </authorList>
    </citation>
    <scope>NUCLEOTIDE SEQUENCE [LARGE SCALE GENOMIC DNA]</scope>
    <source>
        <strain evidence="3">cv. Finnish</strain>
    </source>
</reference>
<sequence length="122" mass="12486">MSTVEGAAGATPHGVLLAVIIGVAAVGPFIIGDHGQNIVEAIPEIIGPTGLFLLPVVLILVIRFLSSDSCSTFSQIFSGGSPDTIHNVGGSPVGVGLVLLFLLFLLYYRISFFGDEGDSAGS</sequence>
<feature type="transmembrane region" description="Helical" evidence="1">
    <location>
        <begin position="45"/>
        <end position="65"/>
    </location>
</feature>
<evidence type="ECO:0000313" key="2">
    <source>
        <dbReference type="EMBL" id="KMZ71280.1"/>
    </source>
</evidence>
<evidence type="ECO:0000256" key="1">
    <source>
        <dbReference type="SAM" id="Phobius"/>
    </source>
</evidence>
<keyword evidence="3" id="KW-1185">Reference proteome</keyword>
<comment type="caution">
    <text evidence="2">The sequence shown here is derived from an EMBL/GenBank/DDBJ whole genome shotgun (WGS) entry which is preliminary data.</text>
</comment>
<evidence type="ECO:0000313" key="3">
    <source>
        <dbReference type="Proteomes" id="UP000036987"/>
    </source>
</evidence>
<keyword evidence="1" id="KW-0472">Membrane</keyword>
<dbReference type="OMA" id="AVGPFII"/>
<organism evidence="2 3">
    <name type="scientific">Zostera marina</name>
    <name type="common">Eelgrass</name>
    <dbReference type="NCBI Taxonomy" id="29655"/>
    <lineage>
        <taxon>Eukaryota</taxon>
        <taxon>Viridiplantae</taxon>
        <taxon>Streptophyta</taxon>
        <taxon>Embryophyta</taxon>
        <taxon>Tracheophyta</taxon>
        <taxon>Spermatophyta</taxon>
        <taxon>Magnoliopsida</taxon>
        <taxon>Liliopsida</taxon>
        <taxon>Zosteraceae</taxon>
        <taxon>Zostera</taxon>
    </lineage>
</organism>
<gene>
    <name evidence="2" type="ORF">ZOSMA_183G00110</name>
</gene>
<proteinExistence type="predicted"/>